<protein>
    <recommendedName>
        <fullName evidence="4">YvrJ family protein</fullName>
    </recommendedName>
</protein>
<gene>
    <name evidence="2" type="ORF">B4135_1826</name>
</gene>
<feature type="transmembrane region" description="Helical" evidence="1">
    <location>
        <begin position="19"/>
        <end position="37"/>
    </location>
</feature>
<evidence type="ECO:0008006" key="4">
    <source>
        <dbReference type="Google" id="ProtNLM"/>
    </source>
</evidence>
<sequence>MTGVSPVYPMKRRFPMADWLPLISDFGFPAAVTLFLLHRIEAKLDQVIRSIETMAAKMEKP</sequence>
<evidence type="ECO:0000313" key="3">
    <source>
        <dbReference type="Proteomes" id="UP000075683"/>
    </source>
</evidence>
<keyword evidence="1" id="KW-1133">Transmembrane helix</keyword>
<dbReference type="STRING" id="301148.B4135_1826"/>
<dbReference type="InterPro" id="IPR024419">
    <property type="entry name" value="YvrJ"/>
</dbReference>
<dbReference type="Pfam" id="PF12841">
    <property type="entry name" value="YvrJ"/>
    <property type="match status" value="1"/>
</dbReference>
<keyword evidence="1" id="KW-0472">Membrane</keyword>
<organism evidence="2 3">
    <name type="scientific">Caldibacillus debilis</name>
    <dbReference type="NCBI Taxonomy" id="301148"/>
    <lineage>
        <taxon>Bacteria</taxon>
        <taxon>Bacillati</taxon>
        <taxon>Bacillota</taxon>
        <taxon>Bacilli</taxon>
        <taxon>Bacillales</taxon>
        <taxon>Bacillaceae</taxon>
        <taxon>Caldibacillus</taxon>
    </lineage>
</organism>
<reference evidence="2 3" key="1">
    <citation type="submission" date="2016-01" db="EMBL/GenBank/DDBJ databases">
        <title>Draft Genome Sequences of Seven Thermophilic Sporeformers Isolated from Foods.</title>
        <authorList>
            <person name="Berendsen E.M."/>
            <person name="Wells-Bennik M.H."/>
            <person name="Krawcyk A.O."/>
            <person name="De Jong A."/>
            <person name="Holsappel S."/>
            <person name="Eijlander R.T."/>
            <person name="Kuipers O.P."/>
        </authorList>
    </citation>
    <scope>NUCLEOTIDE SEQUENCE [LARGE SCALE GENOMIC DNA]</scope>
    <source>
        <strain evidence="2 3">B4135</strain>
    </source>
</reference>
<name>A0A150M852_9BACI</name>
<proteinExistence type="predicted"/>
<dbReference type="EMBL" id="LQYT01000034">
    <property type="protein sequence ID" value="KYD20525.1"/>
    <property type="molecule type" value="Genomic_DNA"/>
</dbReference>
<dbReference type="Proteomes" id="UP000075683">
    <property type="component" value="Unassembled WGS sequence"/>
</dbReference>
<dbReference type="AlphaFoldDB" id="A0A150M852"/>
<evidence type="ECO:0000313" key="2">
    <source>
        <dbReference type="EMBL" id="KYD20525.1"/>
    </source>
</evidence>
<accession>A0A150M852</accession>
<keyword evidence="1" id="KW-0812">Transmembrane</keyword>
<comment type="caution">
    <text evidence="2">The sequence shown here is derived from an EMBL/GenBank/DDBJ whole genome shotgun (WGS) entry which is preliminary data.</text>
</comment>
<evidence type="ECO:0000256" key="1">
    <source>
        <dbReference type="SAM" id="Phobius"/>
    </source>
</evidence>